<dbReference type="Proteomes" id="UP001457282">
    <property type="component" value="Unassembled WGS sequence"/>
</dbReference>
<name>A0AAW1WBP9_RUBAR</name>
<keyword evidence="2" id="KW-1185">Reference proteome</keyword>
<sequence>MAMEITLVEVDCLGDVWPGFRMDIVSQRRSSGVARRVKRMGSGGWSRLGLHIWVQGLPWILLCVHSDGAKAVVVLGWLVSIRSSLVLRLVVRLQW</sequence>
<comment type="caution">
    <text evidence="1">The sequence shown here is derived from an EMBL/GenBank/DDBJ whole genome shotgun (WGS) entry which is preliminary data.</text>
</comment>
<reference evidence="1 2" key="1">
    <citation type="journal article" date="2023" name="G3 (Bethesda)">
        <title>A chromosome-length genome assembly and annotation of blackberry (Rubus argutus, cv. 'Hillquist').</title>
        <authorList>
            <person name="Bruna T."/>
            <person name="Aryal R."/>
            <person name="Dudchenko O."/>
            <person name="Sargent D.J."/>
            <person name="Mead D."/>
            <person name="Buti M."/>
            <person name="Cavallini A."/>
            <person name="Hytonen T."/>
            <person name="Andres J."/>
            <person name="Pham M."/>
            <person name="Weisz D."/>
            <person name="Mascagni F."/>
            <person name="Usai G."/>
            <person name="Natali L."/>
            <person name="Bassil N."/>
            <person name="Fernandez G.E."/>
            <person name="Lomsadze A."/>
            <person name="Armour M."/>
            <person name="Olukolu B."/>
            <person name="Poorten T."/>
            <person name="Britton C."/>
            <person name="Davik J."/>
            <person name="Ashrafi H."/>
            <person name="Aiden E.L."/>
            <person name="Borodovsky M."/>
            <person name="Worthington M."/>
        </authorList>
    </citation>
    <scope>NUCLEOTIDE SEQUENCE [LARGE SCALE GENOMIC DNA]</scope>
    <source>
        <strain evidence="1">PI 553951</strain>
    </source>
</reference>
<evidence type="ECO:0000313" key="2">
    <source>
        <dbReference type="Proteomes" id="UP001457282"/>
    </source>
</evidence>
<evidence type="ECO:0000313" key="1">
    <source>
        <dbReference type="EMBL" id="KAK9920745.1"/>
    </source>
</evidence>
<gene>
    <name evidence="1" type="ORF">M0R45_029291</name>
</gene>
<dbReference type="EMBL" id="JBEDUW010000006">
    <property type="protein sequence ID" value="KAK9920745.1"/>
    <property type="molecule type" value="Genomic_DNA"/>
</dbReference>
<organism evidence="1 2">
    <name type="scientific">Rubus argutus</name>
    <name type="common">Southern blackberry</name>
    <dbReference type="NCBI Taxonomy" id="59490"/>
    <lineage>
        <taxon>Eukaryota</taxon>
        <taxon>Viridiplantae</taxon>
        <taxon>Streptophyta</taxon>
        <taxon>Embryophyta</taxon>
        <taxon>Tracheophyta</taxon>
        <taxon>Spermatophyta</taxon>
        <taxon>Magnoliopsida</taxon>
        <taxon>eudicotyledons</taxon>
        <taxon>Gunneridae</taxon>
        <taxon>Pentapetalae</taxon>
        <taxon>rosids</taxon>
        <taxon>fabids</taxon>
        <taxon>Rosales</taxon>
        <taxon>Rosaceae</taxon>
        <taxon>Rosoideae</taxon>
        <taxon>Rosoideae incertae sedis</taxon>
        <taxon>Rubus</taxon>
    </lineage>
</organism>
<dbReference type="AlphaFoldDB" id="A0AAW1WBP9"/>
<accession>A0AAW1WBP9</accession>
<protein>
    <submittedName>
        <fullName evidence="1">Uncharacterized protein</fullName>
    </submittedName>
</protein>
<proteinExistence type="predicted"/>